<dbReference type="InterPro" id="IPR052050">
    <property type="entry name" value="SecEffector_AnkRepeat"/>
</dbReference>
<gene>
    <name evidence="2" type="primary">Aste57867_9991</name>
    <name evidence="1" type="ORF">As57867_009952</name>
    <name evidence="2" type="ORF">ASTE57867_9991</name>
</gene>
<dbReference type="OrthoDB" id="87808at2759"/>
<reference evidence="1" key="2">
    <citation type="submission" date="2019-06" db="EMBL/GenBank/DDBJ databases">
        <title>Genomics analysis of Aphanomyces spp. identifies a new class of oomycete effector associated with host adaptation.</title>
        <authorList>
            <person name="Gaulin E."/>
        </authorList>
    </citation>
    <scope>NUCLEOTIDE SEQUENCE</scope>
    <source>
        <strain evidence="1">CBS 578.67</strain>
    </source>
</reference>
<keyword evidence="3" id="KW-1185">Reference proteome</keyword>
<protein>
    <submittedName>
        <fullName evidence="2">Aste57867_9991 protein</fullName>
    </submittedName>
</protein>
<dbReference type="PANTHER" id="PTHR46586:SF3">
    <property type="entry name" value="ANKYRIN REPEAT-CONTAINING PROTEIN"/>
    <property type="match status" value="1"/>
</dbReference>
<evidence type="ECO:0000313" key="2">
    <source>
        <dbReference type="EMBL" id="VFT86869.1"/>
    </source>
</evidence>
<dbReference type="EMBL" id="CAADRA010005197">
    <property type="protein sequence ID" value="VFT86869.1"/>
    <property type="molecule type" value="Genomic_DNA"/>
</dbReference>
<dbReference type="AlphaFoldDB" id="A0A485KQ53"/>
<dbReference type="Proteomes" id="UP000332933">
    <property type="component" value="Unassembled WGS sequence"/>
</dbReference>
<dbReference type="Pfam" id="PF13637">
    <property type="entry name" value="Ank_4"/>
    <property type="match status" value="1"/>
</dbReference>
<organism evidence="2 3">
    <name type="scientific">Aphanomyces stellatus</name>
    <dbReference type="NCBI Taxonomy" id="120398"/>
    <lineage>
        <taxon>Eukaryota</taxon>
        <taxon>Sar</taxon>
        <taxon>Stramenopiles</taxon>
        <taxon>Oomycota</taxon>
        <taxon>Saprolegniomycetes</taxon>
        <taxon>Saprolegniales</taxon>
        <taxon>Verrucalvaceae</taxon>
        <taxon>Aphanomyces</taxon>
    </lineage>
</organism>
<dbReference type="EMBL" id="VJMH01005176">
    <property type="protein sequence ID" value="KAF0699449.1"/>
    <property type="molecule type" value="Genomic_DNA"/>
</dbReference>
<dbReference type="Gene3D" id="1.25.40.20">
    <property type="entry name" value="Ankyrin repeat-containing domain"/>
    <property type="match status" value="2"/>
</dbReference>
<dbReference type="PANTHER" id="PTHR46586">
    <property type="entry name" value="ANKYRIN REPEAT-CONTAINING PROTEIN"/>
    <property type="match status" value="1"/>
</dbReference>
<reference evidence="2 3" key="1">
    <citation type="submission" date="2019-03" db="EMBL/GenBank/DDBJ databases">
        <authorList>
            <person name="Gaulin E."/>
            <person name="Dumas B."/>
        </authorList>
    </citation>
    <scope>NUCLEOTIDE SEQUENCE [LARGE SCALE GENOMIC DNA]</scope>
    <source>
        <strain evidence="2">CBS 568.67</strain>
    </source>
</reference>
<accession>A0A485KQ53</accession>
<dbReference type="SUPFAM" id="SSF48403">
    <property type="entry name" value="Ankyrin repeat"/>
    <property type="match status" value="1"/>
</dbReference>
<evidence type="ECO:0000313" key="1">
    <source>
        <dbReference type="EMBL" id="KAF0699449.1"/>
    </source>
</evidence>
<dbReference type="InterPro" id="IPR036770">
    <property type="entry name" value="Ankyrin_rpt-contain_sf"/>
</dbReference>
<dbReference type="InterPro" id="IPR002110">
    <property type="entry name" value="Ankyrin_rpt"/>
</dbReference>
<sequence>MVASLWRQVVQASELWAKIQAFHEGWPQDLVPFLNLAKPRYSVRPFQDDSLIEDSPIDGKVAHNHSILSPWLAVHGTTGLSRLFSWLQRMVEIVLVDAVAHGNLAVLAYLHASFDLLSFDDRLLDLAAHFGRLEALQYLNQVGHPGCTKMAIDEAALFGHLGVIEWLCLYRDEGFSVGALLGACRNGHVDVLDWLHHQDGCMHRIASGFQLYLCEAAGKGHLDVVLWFRLHRPHDSMPLAAVIESYAASNQDGLAAALMDESNVQSIFNLAVMGGDLSMAKELYQRLVHTFGAASIHRFAVCWPISVVVAATRGHVAMVQWWYLDNVATLRPHDQVFGSILQRGTQAVVAWLLVAVPRDTIAFESMLQTWKEESASFSARMGDMRALKRHVESGQGIEADVMMEAASGGHLALARLLHRHGIDPSSIGSGFMSGRLDMVQFLWSAWQDLVAKYGEEAFHSQLSPRHFQTWSTICSFGDVRLVEFLIKHNRAIVPPEDIYIGAVLSSLPLLRYLVATLPPEDPAQVLLEAADTGYLPSIRFLLDQYPTTCSTDVMDGAACQGHLNVVKFLHQDPRCPGCTHAALDDAAKWGCLDVVQWLHENRREGCSERAMTDAAARGHLHMVQWLAVHRTEGNYQEALKACWHDPVRVYLQKLIDDSGTTTLANSQELTEG</sequence>
<proteinExistence type="predicted"/>
<evidence type="ECO:0000313" key="3">
    <source>
        <dbReference type="Proteomes" id="UP000332933"/>
    </source>
</evidence>
<name>A0A485KQ53_9STRA</name>